<reference evidence="1" key="1">
    <citation type="submission" date="2006-10" db="EMBL/GenBank/DDBJ databases">
        <authorList>
            <person name="Amadeo P."/>
            <person name="Zhao Q."/>
            <person name="Wortman J."/>
            <person name="Fraser-Liggett C."/>
            <person name="Carlton J."/>
        </authorList>
    </citation>
    <scope>NUCLEOTIDE SEQUENCE</scope>
    <source>
        <strain evidence="1">G3</strain>
    </source>
</reference>
<reference evidence="1" key="2">
    <citation type="journal article" date="2007" name="Science">
        <title>Draft genome sequence of the sexually transmitted pathogen Trichomonas vaginalis.</title>
        <authorList>
            <person name="Carlton J.M."/>
            <person name="Hirt R.P."/>
            <person name="Silva J.C."/>
            <person name="Delcher A.L."/>
            <person name="Schatz M."/>
            <person name="Zhao Q."/>
            <person name="Wortman J.R."/>
            <person name="Bidwell S.L."/>
            <person name="Alsmark U.C.M."/>
            <person name="Besteiro S."/>
            <person name="Sicheritz-Ponten T."/>
            <person name="Noel C.J."/>
            <person name="Dacks J.B."/>
            <person name="Foster P.G."/>
            <person name="Simillion C."/>
            <person name="Van de Peer Y."/>
            <person name="Miranda-Saavedra D."/>
            <person name="Barton G.J."/>
            <person name="Westrop G.D."/>
            <person name="Mueller S."/>
            <person name="Dessi D."/>
            <person name="Fiori P.L."/>
            <person name="Ren Q."/>
            <person name="Paulsen I."/>
            <person name="Zhang H."/>
            <person name="Bastida-Corcuera F.D."/>
            <person name="Simoes-Barbosa A."/>
            <person name="Brown M.T."/>
            <person name="Hayes R.D."/>
            <person name="Mukherjee M."/>
            <person name="Okumura C.Y."/>
            <person name="Schneider R."/>
            <person name="Smith A.J."/>
            <person name="Vanacova S."/>
            <person name="Villalvazo M."/>
            <person name="Haas B.J."/>
            <person name="Pertea M."/>
            <person name="Feldblyum T.V."/>
            <person name="Utterback T.R."/>
            <person name="Shu C.L."/>
            <person name="Osoegawa K."/>
            <person name="de Jong P.J."/>
            <person name="Hrdy I."/>
            <person name="Horvathova L."/>
            <person name="Zubacova Z."/>
            <person name="Dolezal P."/>
            <person name="Malik S.B."/>
            <person name="Logsdon J.M. Jr."/>
            <person name="Henze K."/>
            <person name="Gupta A."/>
            <person name="Wang C.C."/>
            <person name="Dunne R.L."/>
            <person name="Upcroft J.A."/>
            <person name="Upcroft P."/>
            <person name="White O."/>
            <person name="Salzberg S.L."/>
            <person name="Tang P."/>
            <person name="Chiu C.-H."/>
            <person name="Lee Y.-S."/>
            <person name="Embley T.M."/>
            <person name="Coombs G.H."/>
            <person name="Mottram J.C."/>
            <person name="Tachezy J."/>
            <person name="Fraser-Liggett C.M."/>
            <person name="Johnson P.J."/>
        </authorList>
    </citation>
    <scope>NUCLEOTIDE SEQUENCE [LARGE SCALE GENOMIC DNA]</scope>
    <source>
        <strain evidence="1">G3</strain>
    </source>
</reference>
<dbReference type="RefSeq" id="XP_001320371.1">
    <property type="nucleotide sequence ID" value="XM_001320336.1"/>
</dbReference>
<organism evidence="1 2">
    <name type="scientific">Trichomonas vaginalis (strain ATCC PRA-98 / G3)</name>
    <dbReference type="NCBI Taxonomy" id="412133"/>
    <lineage>
        <taxon>Eukaryota</taxon>
        <taxon>Metamonada</taxon>
        <taxon>Parabasalia</taxon>
        <taxon>Trichomonadida</taxon>
        <taxon>Trichomonadidae</taxon>
        <taxon>Trichomonas</taxon>
    </lineage>
</organism>
<dbReference type="InParanoid" id="A2EGR0"/>
<dbReference type="VEuPathDB" id="TrichDB:TVAG_302350"/>
<protein>
    <submittedName>
        <fullName evidence="1">Uncharacterized protein</fullName>
    </submittedName>
</protein>
<dbReference type="EMBL" id="DS113384">
    <property type="protein sequence ID" value="EAY08148.1"/>
    <property type="molecule type" value="Genomic_DNA"/>
</dbReference>
<gene>
    <name evidence="1" type="ORF">TVAG_302350</name>
</gene>
<name>A2EGR0_TRIV3</name>
<dbReference type="Proteomes" id="UP000001542">
    <property type="component" value="Unassembled WGS sequence"/>
</dbReference>
<accession>A2EGR0</accession>
<sequence length="137" mass="16341">MQTAERKFVIQRAPSKKRTTKRYSDYLNRIAERRRLLGSKYFDVEKTVNSFLKSQKKKDLLAFVSKVKIQFRQKIERVLSRTKEGIYIWLCEHWDQASQLITFNGDTSEESSFAQTNSTIDIWDGYCNTFEDEFLEF</sequence>
<proteinExistence type="predicted"/>
<evidence type="ECO:0000313" key="1">
    <source>
        <dbReference type="EMBL" id="EAY08148.1"/>
    </source>
</evidence>
<dbReference type="AlphaFoldDB" id="A2EGR0"/>
<evidence type="ECO:0000313" key="2">
    <source>
        <dbReference type="Proteomes" id="UP000001542"/>
    </source>
</evidence>
<dbReference type="VEuPathDB" id="TrichDB:TVAGG3_0172980"/>
<dbReference type="KEGG" id="tva:4766046"/>
<keyword evidence="2" id="KW-1185">Reference proteome</keyword>